<feature type="transmembrane region" description="Helical" evidence="1">
    <location>
        <begin position="6"/>
        <end position="25"/>
    </location>
</feature>
<dbReference type="Gene3D" id="2.60.120.10">
    <property type="entry name" value="Jelly Rolls"/>
    <property type="match status" value="1"/>
</dbReference>
<accession>A0A6I6IMT8</accession>
<keyword evidence="4" id="KW-1185">Reference proteome</keyword>
<evidence type="ECO:0000259" key="2">
    <source>
        <dbReference type="PROSITE" id="PS50042"/>
    </source>
</evidence>
<feature type="transmembrane region" description="Helical" evidence="1">
    <location>
        <begin position="32"/>
        <end position="48"/>
    </location>
</feature>
<dbReference type="Proteomes" id="UP000428330">
    <property type="component" value="Chromosome"/>
</dbReference>
<dbReference type="SMART" id="SM00100">
    <property type="entry name" value="cNMP"/>
    <property type="match status" value="1"/>
</dbReference>
<dbReference type="Pfam" id="PF00027">
    <property type="entry name" value="cNMP_binding"/>
    <property type="match status" value="1"/>
</dbReference>
<keyword evidence="1" id="KW-1133">Transmembrane helix</keyword>
<reference evidence="4" key="1">
    <citation type="submission" date="2018-12" db="EMBL/GenBank/DDBJ databases">
        <title>Complete genome sequence of Roseovarius sp. MME-070.</title>
        <authorList>
            <person name="Nam Y.-D."/>
            <person name="Kang J."/>
            <person name="Chung W.-H."/>
            <person name="Park Y.S."/>
        </authorList>
    </citation>
    <scope>NUCLEOTIDE SEQUENCE [LARGE SCALE GENOMIC DNA]</scope>
    <source>
        <strain evidence="4">MME-070</strain>
    </source>
</reference>
<name>A0A6I6IMT8_9RHOB</name>
<dbReference type="RefSeq" id="WP_157706972.1">
    <property type="nucleotide sequence ID" value="NZ_CP034348.1"/>
</dbReference>
<dbReference type="OrthoDB" id="7638398at2"/>
<dbReference type="AlphaFoldDB" id="A0A6I6IMT8"/>
<keyword evidence="1" id="KW-0472">Membrane</keyword>
<evidence type="ECO:0000313" key="4">
    <source>
        <dbReference type="Proteomes" id="UP000428330"/>
    </source>
</evidence>
<dbReference type="InterPro" id="IPR055272">
    <property type="entry name" value="POPDC1-3_dom"/>
</dbReference>
<dbReference type="PROSITE" id="PS50042">
    <property type="entry name" value="CNMP_BINDING_3"/>
    <property type="match status" value="1"/>
</dbReference>
<protein>
    <submittedName>
        <fullName evidence="3">Cyclic nucleotide-binding domain-containing protein</fullName>
    </submittedName>
</protein>
<dbReference type="SUPFAM" id="SSF51206">
    <property type="entry name" value="cAMP-binding domain-like"/>
    <property type="match status" value="1"/>
</dbReference>
<sequence length="226" mass="25212">MEDLHFADYLVFAGAGMFVLGYLIINQVILRIMLLVGTLLYIWYYGVVDDTPLWSAIWASTATGTANILGLLNLFYSRSALAIPHGFQDIYERFDNLPPGDFAKLMRASERVHRPDGHRLVTEGAQVATLYYILEGNAQITKGLNSFEIAEDTFVGEIGYLTGNPASATAELAQDSVLLEWDVAKLRKRARRDPRFKLALEALISLDLAEKVTRSVRAHPQEPPVL</sequence>
<dbReference type="KEGG" id="rom:EI983_08620"/>
<dbReference type="CDD" id="cd00038">
    <property type="entry name" value="CAP_ED"/>
    <property type="match status" value="1"/>
</dbReference>
<dbReference type="EMBL" id="CP034348">
    <property type="protein sequence ID" value="QGX98339.1"/>
    <property type="molecule type" value="Genomic_DNA"/>
</dbReference>
<dbReference type="InterPro" id="IPR000595">
    <property type="entry name" value="cNMP-bd_dom"/>
</dbReference>
<feature type="domain" description="Cyclic nucleotide-binding" evidence="2">
    <location>
        <begin position="93"/>
        <end position="188"/>
    </location>
</feature>
<evidence type="ECO:0000256" key="1">
    <source>
        <dbReference type="SAM" id="Phobius"/>
    </source>
</evidence>
<feature type="transmembrane region" description="Helical" evidence="1">
    <location>
        <begin position="54"/>
        <end position="76"/>
    </location>
</feature>
<dbReference type="Pfam" id="PF04831">
    <property type="entry name" value="POPDC1-3"/>
    <property type="match status" value="1"/>
</dbReference>
<proteinExistence type="predicted"/>
<organism evidence="3 4">
    <name type="scientific">Roseovarius faecimaris</name>
    <dbReference type="NCBI Taxonomy" id="2494550"/>
    <lineage>
        <taxon>Bacteria</taxon>
        <taxon>Pseudomonadati</taxon>
        <taxon>Pseudomonadota</taxon>
        <taxon>Alphaproteobacteria</taxon>
        <taxon>Rhodobacterales</taxon>
        <taxon>Roseobacteraceae</taxon>
        <taxon>Roseovarius</taxon>
    </lineage>
</organism>
<evidence type="ECO:0000313" key="3">
    <source>
        <dbReference type="EMBL" id="QGX98339.1"/>
    </source>
</evidence>
<keyword evidence="1" id="KW-0812">Transmembrane</keyword>
<gene>
    <name evidence="3" type="ORF">EI983_08620</name>
</gene>
<dbReference type="InterPro" id="IPR018490">
    <property type="entry name" value="cNMP-bd_dom_sf"/>
</dbReference>
<dbReference type="InterPro" id="IPR014710">
    <property type="entry name" value="RmlC-like_jellyroll"/>
</dbReference>